<keyword evidence="1" id="KW-1185">Reference proteome</keyword>
<reference evidence="2" key="1">
    <citation type="submission" date="2017-02" db="UniProtKB">
        <authorList>
            <consortium name="WormBaseParasite"/>
        </authorList>
    </citation>
    <scope>IDENTIFICATION</scope>
</reference>
<evidence type="ECO:0000313" key="2">
    <source>
        <dbReference type="WBParaSite" id="ALUE_0000608501-mRNA-1"/>
    </source>
</evidence>
<proteinExistence type="predicted"/>
<accession>A0A0M3HTS0</accession>
<name>A0A0M3HTS0_ASCLU</name>
<dbReference type="Proteomes" id="UP000036681">
    <property type="component" value="Unplaced"/>
</dbReference>
<protein>
    <submittedName>
        <fullName evidence="2">Uncharacterized protein</fullName>
    </submittedName>
</protein>
<organism evidence="1 2">
    <name type="scientific">Ascaris lumbricoides</name>
    <name type="common">Giant roundworm</name>
    <dbReference type="NCBI Taxonomy" id="6252"/>
    <lineage>
        <taxon>Eukaryota</taxon>
        <taxon>Metazoa</taxon>
        <taxon>Ecdysozoa</taxon>
        <taxon>Nematoda</taxon>
        <taxon>Chromadorea</taxon>
        <taxon>Rhabditida</taxon>
        <taxon>Spirurina</taxon>
        <taxon>Ascaridomorpha</taxon>
        <taxon>Ascaridoidea</taxon>
        <taxon>Ascarididae</taxon>
        <taxon>Ascaris</taxon>
    </lineage>
</organism>
<dbReference type="AlphaFoldDB" id="A0A0M3HTS0"/>
<evidence type="ECO:0000313" key="1">
    <source>
        <dbReference type="Proteomes" id="UP000036681"/>
    </source>
</evidence>
<dbReference type="WBParaSite" id="ALUE_0000608501-mRNA-1">
    <property type="protein sequence ID" value="ALUE_0000608501-mRNA-1"/>
    <property type="gene ID" value="ALUE_0000608501"/>
</dbReference>
<sequence>MLYDSFTAPSQIWARKNRGLPRIKEESVALLCGLGTHATGPVTVYHIPSNIPCPESSEGQQIPHKFDSCWMVSAAFRIDSAAMFFKLRSKQQTPQC</sequence>